<comment type="similarity">
    <text evidence="1">Belongs to the peptidase S33 family.</text>
</comment>
<dbReference type="InterPro" id="IPR051601">
    <property type="entry name" value="Serine_prot/Carboxylest_S33"/>
</dbReference>
<dbReference type="Gene3D" id="3.40.50.1820">
    <property type="entry name" value="alpha/beta hydrolase"/>
    <property type="match status" value="1"/>
</dbReference>
<dbReference type="AlphaFoldDB" id="A0A835SXW3"/>
<name>A0A835SXW3_9CHLO</name>
<dbReference type="OrthoDB" id="1898734at2759"/>
<dbReference type="PANTHER" id="PTHR43248">
    <property type="entry name" value="2-SUCCINYL-6-HYDROXY-2,4-CYCLOHEXADIENE-1-CARBOXYLATE SYNTHASE"/>
    <property type="match status" value="1"/>
</dbReference>
<proteinExistence type="inferred from homology"/>
<evidence type="ECO:0000259" key="3">
    <source>
        <dbReference type="Pfam" id="PF00561"/>
    </source>
</evidence>
<dbReference type="InterPro" id="IPR002410">
    <property type="entry name" value="Peptidase_S33"/>
</dbReference>
<comment type="caution">
    <text evidence="4">The sequence shown here is derived from an EMBL/GenBank/DDBJ whole genome shotgun (WGS) entry which is preliminary data.</text>
</comment>
<gene>
    <name evidence="4" type="ORF">HYH02_012605</name>
</gene>
<feature type="domain" description="AB hydrolase-1" evidence="3">
    <location>
        <begin position="97"/>
        <end position="221"/>
    </location>
</feature>
<dbReference type="InterPro" id="IPR000073">
    <property type="entry name" value="AB_hydrolase_1"/>
</dbReference>
<dbReference type="EMBL" id="JAEHOD010000062">
    <property type="protein sequence ID" value="KAG2433487.1"/>
    <property type="molecule type" value="Genomic_DNA"/>
</dbReference>
<accession>A0A835SXW3</accession>
<organism evidence="4 5">
    <name type="scientific">Chlamydomonas schloesseri</name>
    <dbReference type="NCBI Taxonomy" id="2026947"/>
    <lineage>
        <taxon>Eukaryota</taxon>
        <taxon>Viridiplantae</taxon>
        <taxon>Chlorophyta</taxon>
        <taxon>core chlorophytes</taxon>
        <taxon>Chlorophyceae</taxon>
        <taxon>CS clade</taxon>
        <taxon>Chlamydomonadales</taxon>
        <taxon>Chlamydomonadaceae</taxon>
        <taxon>Chlamydomonas</taxon>
    </lineage>
</organism>
<keyword evidence="2" id="KW-0378">Hydrolase</keyword>
<reference evidence="4" key="1">
    <citation type="journal article" date="2020" name="bioRxiv">
        <title>Comparative genomics of Chlamydomonas.</title>
        <authorList>
            <person name="Craig R.J."/>
            <person name="Hasan A.R."/>
            <person name="Ness R.W."/>
            <person name="Keightley P.D."/>
        </authorList>
    </citation>
    <scope>NUCLEOTIDE SEQUENCE</scope>
    <source>
        <strain evidence="4">CCAP 11/173</strain>
    </source>
</reference>
<dbReference type="GO" id="GO:0008233">
    <property type="term" value="F:peptidase activity"/>
    <property type="evidence" value="ECO:0007669"/>
    <property type="project" value="InterPro"/>
</dbReference>
<evidence type="ECO:0000313" key="4">
    <source>
        <dbReference type="EMBL" id="KAG2433487.1"/>
    </source>
</evidence>
<dbReference type="GO" id="GO:0006508">
    <property type="term" value="P:proteolysis"/>
    <property type="evidence" value="ECO:0007669"/>
    <property type="project" value="InterPro"/>
</dbReference>
<dbReference type="Pfam" id="PF00561">
    <property type="entry name" value="Abhydrolase_1"/>
    <property type="match status" value="1"/>
</dbReference>
<keyword evidence="5" id="KW-1185">Reference proteome</keyword>
<evidence type="ECO:0000256" key="1">
    <source>
        <dbReference type="ARBA" id="ARBA00010088"/>
    </source>
</evidence>
<sequence length="494" mass="53679">MDGAPGSKRQRTDGVVAAPKATAREAPGTLPGTVAVEVAGVMPRHEVGQTFLVPGLVIREHVFTVPLDYSGAEATRGKTITIFAREVMAPARNEGLPWLVYLQGGPGFEAPRMSEASIWVRPAIGSHRLLLLDQRGTGRSTPITTTNLPLRGGPEEQAEYLSYFRADSIIKDCEVVRRLLVPSTSFGGRWSVLGQSFGGFCATTYLSQAPQGLMEVLITGGLPPGVGLPCSAEVVYGALHKRVIAANHKYYDRFPNDVEHVQRIVKYLAAQPGGGATLPDGTLLTPRLLQTLGLSGLGSGGGFERLHYLLDGFFDAEGHMTPAFAKAFDSWHSWDSNPLYALVHEAIYCQGGEASNWAADRVRAQEPFASQFDAVAAAEEGRRVLFTGECVYRFMFEDLAPLRPLLPTADALAARTEWGPLYDAKTLANNKVPVAALAYVEDLYVDFGLSQETAAAIRGIKLWTTNEYRHSGIRDDGSRIFERLLGMVRNVIFD</sequence>
<dbReference type="SUPFAM" id="SSF53474">
    <property type="entry name" value="alpha/beta-Hydrolases"/>
    <property type="match status" value="1"/>
</dbReference>
<dbReference type="PANTHER" id="PTHR43248:SF2">
    <property type="entry name" value="PROLYL AMINOPEPTIDASE"/>
    <property type="match status" value="1"/>
</dbReference>
<dbReference type="InterPro" id="IPR029058">
    <property type="entry name" value="AB_hydrolase_fold"/>
</dbReference>
<protein>
    <recommendedName>
        <fullName evidence="3">AB hydrolase-1 domain-containing protein</fullName>
    </recommendedName>
</protein>
<dbReference type="Proteomes" id="UP000613740">
    <property type="component" value="Unassembled WGS sequence"/>
</dbReference>
<evidence type="ECO:0000313" key="5">
    <source>
        <dbReference type="Proteomes" id="UP000613740"/>
    </source>
</evidence>
<evidence type="ECO:0000256" key="2">
    <source>
        <dbReference type="ARBA" id="ARBA00022801"/>
    </source>
</evidence>
<dbReference type="PRINTS" id="PR00793">
    <property type="entry name" value="PROAMNOPTASE"/>
</dbReference>